<name>A0AC34G8P8_9BILA</name>
<protein>
    <submittedName>
        <fullName evidence="2">BTB domain-containing protein</fullName>
    </submittedName>
</protein>
<sequence>MEGLRRNIGNLENMEDIENAENFEGLLYIEDGGTVLEFEDDENSVAAISEHILEYPFALEWTISEDKLENLKDLDYFECLESDTFPVTTFAGVKYCLELYPDGSNNYCLGETMIFLDIEFEDKKKFHTIYLFGIETANWNSIYYDYTYSERNSLDFTIVVDKKEIKVHKNVFAAQSPVFYAMFNSGMKETIENKVEIIDFSLKTVEKAVELCYHQNFAADISLDEIALLLQFADKYDIKSIQNIIESSLGDKITVSNVCETANFAMATNCFKLQNE</sequence>
<evidence type="ECO:0000313" key="1">
    <source>
        <dbReference type="Proteomes" id="UP000887579"/>
    </source>
</evidence>
<evidence type="ECO:0000313" key="2">
    <source>
        <dbReference type="WBParaSite" id="ES5_v2.g26097.t1"/>
    </source>
</evidence>
<dbReference type="WBParaSite" id="ES5_v2.g26097.t1">
    <property type="protein sequence ID" value="ES5_v2.g26097.t1"/>
    <property type="gene ID" value="ES5_v2.g26097"/>
</dbReference>
<reference evidence="2" key="1">
    <citation type="submission" date="2022-11" db="UniProtKB">
        <authorList>
            <consortium name="WormBaseParasite"/>
        </authorList>
    </citation>
    <scope>IDENTIFICATION</scope>
</reference>
<organism evidence="1 2">
    <name type="scientific">Panagrolaimus sp. ES5</name>
    <dbReference type="NCBI Taxonomy" id="591445"/>
    <lineage>
        <taxon>Eukaryota</taxon>
        <taxon>Metazoa</taxon>
        <taxon>Ecdysozoa</taxon>
        <taxon>Nematoda</taxon>
        <taxon>Chromadorea</taxon>
        <taxon>Rhabditida</taxon>
        <taxon>Tylenchina</taxon>
        <taxon>Panagrolaimomorpha</taxon>
        <taxon>Panagrolaimoidea</taxon>
        <taxon>Panagrolaimidae</taxon>
        <taxon>Panagrolaimus</taxon>
    </lineage>
</organism>
<dbReference type="Proteomes" id="UP000887579">
    <property type="component" value="Unplaced"/>
</dbReference>
<proteinExistence type="predicted"/>
<accession>A0AC34G8P8</accession>